<dbReference type="Proteomes" id="UP000828390">
    <property type="component" value="Unassembled WGS sequence"/>
</dbReference>
<organism evidence="2 3">
    <name type="scientific">Dreissena polymorpha</name>
    <name type="common">Zebra mussel</name>
    <name type="synonym">Mytilus polymorpha</name>
    <dbReference type="NCBI Taxonomy" id="45954"/>
    <lineage>
        <taxon>Eukaryota</taxon>
        <taxon>Metazoa</taxon>
        <taxon>Spiralia</taxon>
        <taxon>Lophotrochozoa</taxon>
        <taxon>Mollusca</taxon>
        <taxon>Bivalvia</taxon>
        <taxon>Autobranchia</taxon>
        <taxon>Heteroconchia</taxon>
        <taxon>Euheterodonta</taxon>
        <taxon>Imparidentia</taxon>
        <taxon>Neoheterodontei</taxon>
        <taxon>Myida</taxon>
        <taxon>Dreissenoidea</taxon>
        <taxon>Dreissenidae</taxon>
        <taxon>Dreissena</taxon>
    </lineage>
</organism>
<protein>
    <submittedName>
        <fullName evidence="2">Uncharacterized protein</fullName>
    </submittedName>
</protein>
<comment type="caution">
    <text evidence="2">The sequence shown here is derived from an EMBL/GenBank/DDBJ whole genome shotgun (WGS) entry which is preliminary data.</text>
</comment>
<gene>
    <name evidence="2" type="ORF">DPMN_188577</name>
</gene>
<keyword evidence="1" id="KW-1133">Transmembrane helix</keyword>
<evidence type="ECO:0000313" key="3">
    <source>
        <dbReference type="Proteomes" id="UP000828390"/>
    </source>
</evidence>
<keyword evidence="1" id="KW-0812">Transmembrane</keyword>
<sequence>MFASWIFRIHIFFTSLCNAFIVLLIPDRYGVSVTIPEDCQCNGTNSLLNYQYFVQDGTGDRKSQCLNSEPNYKALFDQFVVDNGNRAPVCRSHHSLWFHVSRIKDFSCAKDLIYHLKYSFDQHPSPCVCQQSLQYGDPNNCQQFQSYQALLKLKDTN</sequence>
<proteinExistence type="predicted"/>
<reference evidence="2" key="1">
    <citation type="journal article" date="2019" name="bioRxiv">
        <title>The Genome of the Zebra Mussel, Dreissena polymorpha: A Resource for Invasive Species Research.</title>
        <authorList>
            <person name="McCartney M.A."/>
            <person name="Auch B."/>
            <person name="Kono T."/>
            <person name="Mallez S."/>
            <person name="Zhang Y."/>
            <person name="Obille A."/>
            <person name="Becker A."/>
            <person name="Abrahante J.E."/>
            <person name="Garbe J."/>
            <person name="Badalamenti J.P."/>
            <person name="Herman A."/>
            <person name="Mangelson H."/>
            <person name="Liachko I."/>
            <person name="Sullivan S."/>
            <person name="Sone E.D."/>
            <person name="Koren S."/>
            <person name="Silverstein K.A.T."/>
            <person name="Beckman K.B."/>
            <person name="Gohl D.M."/>
        </authorList>
    </citation>
    <scope>NUCLEOTIDE SEQUENCE</scope>
    <source>
        <strain evidence="2">Duluth1</strain>
        <tissue evidence="2">Whole animal</tissue>
    </source>
</reference>
<accession>A0A9D4IA61</accession>
<name>A0A9D4IA61_DREPO</name>
<feature type="transmembrane region" description="Helical" evidence="1">
    <location>
        <begin position="6"/>
        <end position="25"/>
    </location>
</feature>
<dbReference type="AlphaFoldDB" id="A0A9D4IA61"/>
<keyword evidence="1" id="KW-0472">Membrane</keyword>
<reference evidence="2" key="2">
    <citation type="submission" date="2020-11" db="EMBL/GenBank/DDBJ databases">
        <authorList>
            <person name="McCartney M.A."/>
            <person name="Auch B."/>
            <person name="Kono T."/>
            <person name="Mallez S."/>
            <person name="Becker A."/>
            <person name="Gohl D.M."/>
            <person name="Silverstein K.A.T."/>
            <person name="Koren S."/>
            <person name="Bechman K.B."/>
            <person name="Herman A."/>
            <person name="Abrahante J.E."/>
            <person name="Garbe J."/>
        </authorList>
    </citation>
    <scope>NUCLEOTIDE SEQUENCE</scope>
    <source>
        <strain evidence="2">Duluth1</strain>
        <tissue evidence="2">Whole animal</tissue>
    </source>
</reference>
<evidence type="ECO:0000313" key="2">
    <source>
        <dbReference type="EMBL" id="KAH3753924.1"/>
    </source>
</evidence>
<keyword evidence="3" id="KW-1185">Reference proteome</keyword>
<dbReference type="EMBL" id="JAIWYP010000010">
    <property type="protein sequence ID" value="KAH3753924.1"/>
    <property type="molecule type" value="Genomic_DNA"/>
</dbReference>
<evidence type="ECO:0000256" key="1">
    <source>
        <dbReference type="SAM" id="Phobius"/>
    </source>
</evidence>